<dbReference type="CDD" id="cd06261">
    <property type="entry name" value="TM_PBP2"/>
    <property type="match status" value="1"/>
</dbReference>
<gene>
    <name evidence="9" type="ORF">TthHB5018_c24480</name>
</gene>
<evidence type="ECO:0000256" key="5">
    <source>
        <dbReference type="ARBA" id="ARBA00022989"/>
    </source>
</evidence>
<keyword evidence="2 7" id="KW-0813">Transport</keyword>
<evidence type="ECO:0000256" key="1">
    <source>
        <dbReference type="ARBA" id="ARBA00004651"/>
    </source>
</evidence>
<feature type="transmembrane region" description="Helical" evidence="7">
    <location>
        <begin position="68"/>
        <end position="94"/>
    </location>
</feature>
<evidence type="ECO:0000313" key="9">
    <source>
        <dbReference type="EMBL" id="BCP67514.1"/>
    </source>
</evidence>
<evidence type="ECO:0000256" key="2">
    <source>
        <dbReference type="ARBA" id="ARBA00022448"/>
    </source>
</evidence>
<evidence type="ECO:0000256" key="4">
    <source>
        <dbReference type="ARBA" id="ARBA00022692"/>
    </source>
</evidence>
<dbReference type="SUPFAM" id="SSF161098">
    <property type="entry name" value="MetI-like"/>
    <property type="match status" value="1"/>
</dbReference>
<evidence type="ECO:0000313" key="10">
    <source>
        <dbReference type="Proteomes" id="UP000596099"/>
    </source>
</evidence>
<dbReference type="GO" id="GO:0005886">
    <property type="term" value="C:plasma membrane"/>
    <property type="evidence" value="ECO:0007669"/>
    <property type="project" value="UniProtKB-SubCell"/>
</dbReference>
<reference evidence="10" key="1">
    <citation type="submission" date="2021-01" db="EMBL/GenBank/DDBJ databases">
        <title>Complete Genome Sequence of Thermus thermophilus Strain HB5018, Isolated from Mine Onsen Hot Spring.</title>
        <authorList>
            <person name="Miyazaki K."/>
            <person name="Moriya T."/>
            <person name="Nemoto N."/>
            <person name="Oshima T."/>
            <person name="Yura K."/>
            <person name="Bessho Y."/>
        </authorList>
    </citation>
    <scope>NUCLEOTIDE SEQUENCE [LARGE SCALE GENOMIC DNA]</scope>
    <source>
        <strain evidence="10">HB5018</strain>
        <plasmid evidence="10">pHB5018c</plasmid>
    </source>
</reference>
<geneLocation type="plasmid" evidence="9 10">
    <name>pHB5018c</name>
</geneLocation>
<dbReference type="Pfam" id="PF00528">
    <property type="entry name" value="BPD_transp_1"/>
    <property type="match status" value="1"/>
</dbReference>
<dbReference type="InterPro" id="IPR050901">
    <property type="entry name" value="BP-dep_ABC_trans_perm"/>
</dbReference>
<dbReference type="PROSITE" id="PS50928">
    <property type="entry name" value="ABC_TM1"/>
    <property type="match status" value="1"/>
</dbReference>
<dbReference type="Gene3D" id="1.10.3720.10">
    <property type="entry name" value="MetI-like"/>
    <property type="match status" value="1"/>
</dbReference>
<feature type="transmembrane region" description="Helical" evidence="7">
    <location>
        <begin position="106"/>
        <end position="127"/>
    </location>
</feature>
<evidence type="ECO:0000256" key="6">
    <source>
        <dbReference type="ARBA" id="ARBA00023136"/>
    </source>
</evidence>
<keyword evidence="6 7" id="KW-0472">Membrane</keyword>
<sequence length="272" mass="28975">MGPGSSKGLRLLAQLLLWAFSLAFLLPLLWTLRSALLPEGLAYALPPAFGPWTLENFARVLEGPFGRAFRNSLLVASLVVLLGLPLAAGLGYALSRHRLGGHGLRFAVLATQMLPPIVLALPLFALFREIALAGTLAALVLAYLAFALPFMTWLLMGFFQGLPVDLEEAALVDGATPLLAFFRIVLPLSSPGLFAAGVLGFLLSWNEFLFALLLSGRETQTVPVALSTFVTQRGVLFAQVAAGVVLSVLPVALLARTVDRYLVEGLTLGAVK</sequence>
<evidence type="ECO:0000256" key="3">
    <source>
        <dbReference type="ARBA" id="ARBA00022475"/>
    </source>
</evidence>
<dbReference type="PANTHER" id="PTHR32243">
    <property type="entry name" value="MALTOSE TRANSPORT SYSTEM PERMEASE-RELATED"/>
    <property type="match status" value="1"/>
</dbReference>
<evidence type="ECO:0000259" key="8">
    <source>
        <dbReference type="PROSITE" id="PS50928"/>
    </source>
</evidence>
<dbReference type="RefSeq" id="WP_201351598.1">
    <property type="nucleotide sequence ID" value="NZ_AP024272.1"/>
</dbReference>
<keyword evidence="9" id="KW-0614">Plasmid</keyword>
<comment type="similarity">
    <text evidence="7">Belongs to the binding-protein-dependent transport system permease family.</text>
</comment>
<dbReference type="InterPro" id="IPR000515">
    <property type="entry name" value="MetI-like"/>
</dbReference>
<feature type="transmembrane region" description="Helical" evidence="7">
    <location>
        <begin position="192"/>
        <end position="214"/>
    </location>
</feature>
<dbReference type="Proteomes" id="UP000596099">
    <property type="component" value="Plasmid pHB5018c"/>
</dbReference>
<keyword evidence="4 7" id="KW-0812">Transmembrane</keyword>
<dbReference type="EMBL" id="AP024272">
    <property type="protein sequence ID" value="BCP67514.1"/>
    <property type="molecule type" value="Genomic_DNA"/>
</dbReference>
<organism evidence="9 10">
    <name type="scientific">Thermus thermophilus</name>
    <dbReference type="NCBI Taxonomy" id="274"/>
    <lineage>
        <taxon>Bacteria</taxon>
        <taxon>Thermotogati</taxon>
        <taxon>Deinococcota</taxon>
        <taxon>Deinococci</taxon>
        <taxon>Thermales</taxon>
        <taxon>Thermaceae</taxon>
        <taxon>Thermus</taxon>
    </lineage>
</organism>
<dbReference type="GO" id="GO:0055085">
    <property type="term" value="P:transmembrane transport"/>
    <property type="evidence" value="ECO:0007669"/>
    <property type="project" value="InterPro"/>
</dbReference>
<protein>
    <submittedName>
        <fullName evidence="9">ABC transporter permease</fullName>
    </submittedName>
</protein>
<feature type="transmembrane region" description="Helical" evidence="7">
    <location>
        <begin position="235"/>
        <end position="255"/>
    </location>
</feature>
<proteinExistence type="inferred from homology"/>
<name>A0A7R7TG85_THETH</name>
<dbReference type="InterPro" id="IPR035906">
    <property type="entry name" value="MetI-like_sf"/>
</dbReference>
<comment type="subcellular location">
    <subcellularLocation>
        <location evidence="1 7">Cell membrane</location>
        <topology evidence="1 7">Multi-pass membrane protein</topology>
    </subcellularLocation>
</comment>
<evidence type="ECO:0000256" key="7">
    <source>
        <dbReference type="RuleBase" id="RU363032"/>
    </source>
</evidence>
<keyword evidence="3" id="KW-1003">Cell membrane</keyword>
<dbReference type="PANTHER" id="PTHR32243:SF18">
    <property type="entry name" value="INNER MEMBRANE ABC TRANSPORTER PERMEASE PROTEIN YCJP"/>
    <property type="match status" value="1"/>
</dbReference>
<feature type="domain" description="ABC transmembrane type-1" evidence="8">
    <location>
        <begin position="69"/>
        <end position="258"/>
    </location>
</feature>
<accession>A0A7R7TG85</accession>
<dbReference type="AlphaFoldDB" id="A0A7R7TG85"/>
<feature type="transmembrane region" description="Helical" evidence="7">
    <location>
        <begin position="133"/>
        <end position="156"/>
    </location>
</feature>
<keyword evidence="5 7" id="KW-1133">Transmembrane helix</keyword>